<sequence>MAHAASLSSMDFEVFGKVQGVFFRKHTRQEAMRLGLVGWVRNTERHTVEGRAQGPPDRTEQLKVWLNTKGSPKSRITRAEFSSERTVEKAEYSDFRVVK</sequence>
<dbReference type="GO" id="GO:0003998">
    <property type="term" value="F:acylphosphatase activity"/>
    <property type="evidence" value="ECO:0007669"/>
    <property type="project" value="UniProtKB-EC"/>
</dbReference>
<organism evidence="8 9">
    <name type="scientific">Petromyzon marinus</name>
    <name type="common">Sea lamprey</name>
    <dbReference type="NCBI Taxonomy" id="7757"/>
    <lineage>
        <taxon>Eukaryota</taxon>
        <taxon>Metazoa</taxon>
        <taxon>Chordata</taxon>
        <taxon>Craniata</taxon>
        <taxon>Vertebrata</taxon>
        <taxon>Cyclostomata</taxon>
        <taxon>Hyperoartia</taxon>
        <taxon>Petromyzontiformes</taxon>
        <taxon>Petromyzontidae</taxon>
        <taxon>Petromyzon</taxon>
    </lineage>
</organism>
<reference evidence="9 10" key="1">
    <citation type="submission" date="2025-04" db="UniProtKB">
        <authorList>
            <consortium name="RefSeq"/>
        </authorList>
    </citation>
    <scope>IDENTIFICATION</scope>
    <source>
        <tissue evidence="9 10">Sperm</tissue>
    </source>
</reference>
<protein>
    <recommendedName>
        <fullName evidence="2 5">acylphosphatase</fullName>
        <ecNumber evidence="2 5">3.6.1.7</ecNumber>
    </recommendedName>
</protein>
<dbReference type="FunFam" id="3.30.70.100:FF:000011">
    <property type="entry name" value="Acylphosphatase"/>
    <property type="match status" value="1"/>
</dbReference>
<keyword evidence="8" id="KW-1185">Reference proteome</keyword>
<proteinExistence type="inferred from homology"/>
<feature type="active site" evidence="5">
    <location>
        <position position="42"/>
    </location>
</feature>
<dbReference type="EC" id="3.6.1.7" evidence="2 5"/>
<name>A0AAJ7XEH3_PETMA</name>
<feature type="active site" evidence="5">
    <location>
        <position position="24"/>
    </location>
</feature>
<dbReference type="InterPro" id="IPR020456">
    <property type="entry name" value="Acylphosphatase"/>
</dbReference>
<dbReference type="PROSITE" id="PS51160">
    <property type="entry name" value="ACYLPHOSPHATASE_3"/>
    <property type="match status" value="1"/>
</dbReference>
<dbReference type="RefSeq" id="XP_032830289.1">
    <property type="nucleotide sequence ID" value="XM_032974398.1"/>
</dbReference>
<dbReference type="InterPro" id="IPR036046">
    <property type="entry name" value="Acylphosphatase-like_dom_sf"/>
</dbReference>
<dbReference type="AlphaFoldDB" id="A0AAJ7XEH3"/>
<gene>
    <name evidence="9 10" type="primary">LOC116954007</name>
</gene>
<dbReference type="PRINTS" id="PR00112">
    <property type="entry name" value="ACYLPHPHTASE"/>
</dbReference>
<keyword evidence="3 5" id="KW-0378">Hydrolase</keyword>
<evidence type="ECO:0000256" key="6">
    <source>
        <dbReference type="RuleBase" id="RU004168"/>
    </source>
</evidence>
<evidence type="ECO:0000256" key="5">
    <source>
        <dbReference type="PROSITE-ProRule" id="PRU00520"/>
    </source>
</evidence>
<evidence type="ECO:0000256" key="3">
    <source>
        <dbReference type="ARBA" id="ARBA00022801"/>
    </source>
</evidence>
<dbReference type="Pfam" id="PF00708">
    <property type="entry name" value="Acylphosphatase"/>
    <property type="match status" value="1"/>
</dbReference>
<dbReference type="SUPFAM" id="SSF54975">
    <property type="entry name" value="Acylphosphatase/BLUF domain-like"/>
    <property type="match status" value="1"/>
</dbReference>
<evidence type="ECO:0000313" key="9">
    <source>
        <dbReference type="RefSeq" id="XP_032830288.1"/>
    </source>
</evidence>
<evidence type="ECO:0000256" key="1">
    <source>
        <dbReference type="ARBA" id="ARBA00005614"/>
    </source>
</evidence>
<comment type="similarity">
    <text evidence="1 6">Belongs to the acylphosphatase family.</text>
</comment>
<dbReference type="PROSITE" id="PS00150">
    <property type="entry name" value="ACYLPHOSPHATASE_1"/>
    <property type="match status" value="1"/>
</dbReference>
<dbReference type="InterPro" id="IPR017968">
    <property type="entry name" value="Acylphosphatase_CS"/>
</dbReference>
<evidence type="ECO:0000256" key="4">
    <source>
        <dbReference type="ARBA" id="ARBA00047645"/>
    </source>
</evidence>
<feature type="domain" description="Acylphosphatase-like" evidence="7">
    <location>
        <begin position="9"/>
        <end position="99"/>
    </location>
</feature>
<dbReference type="Proteomes" id="UP001318040">
    <property type="component" value="Chromosome 53"/>
</dbReference>
<evidence type="ECO:0000313" key="10">
    <source>
        <dbReference type="RefSeq" id="XP_032830289.1"/>
    </source>
</evidence>
<dbReference type="PANTHER" id="PTHR10029">
    <property type="entry name" value="ACYLPHOSPHATASE"/>
    <property type="match status" value="1"/>
</dbReference>
<dbReference type="InterPro" id="IPR001792">
    <property type="entry name" value="Acylphosphatase-like_dom"/>
</dbReference>
<comment type="catalytic activity">
    <reaction evidence="4 5">
        <text>an acyl phosphate + H2O = a carboxylate + phosphate + H(+)</text>
        <dbReference type="Rhea" id="RHEA:14965"/>
        <dbReference type="ChEBI" id="CHEBI:15377"/>
        <dbReference type="ChEBI" id="CHEBI:15378"/>
        <dbReference type="ChEBI" id="CHEBI:29067"/>
        <dbReference type="ChEBI" id="CHEBI:43474"/>
        <dbReference type="ChEBI" id="CHEBI:59918"/>
        <dbReference type="EC" id="3.6.1.7"/>
    </reaction>
</comment>
<dbReference type="GeneID" id="116954007"/>
<dbReference type="RefSeq" id="XP_032830288.1">
    <property type="nucleotide sequence ID" value="XM_032974397.1"/>
</dbReference>
<evidence type="ECO:0000256" key="2">
    <source>
        <dbReference type="ARBA" id="ARBA00012150"/>
    </source>
</evidence>
<accession>A0AAJ7XEH3</accession>
<evidence type="ECO:0000259" key="7">
    <source>
        <dbReference type="PROSITE" id="PS51160"/>
    </source>
</evidence>
<dbReference type="PANTHER" id="PTHR10029:SF3">
    <property type="entry name" value="ACYLPHOSPHATASE-RELATED"/>
    <property type="match status" value="1"/>
</dbReference>
<evidence type="ECO:0000313" key="8">
    <source>
        <dbReference type="Proteomes" id="UP001318040"/>
    </source>
</evidence>
<dbReference type="KEGG" id="pmrn:116954007"/>
<dbReference type="Gene3D" id="3.30.70.100">
    <property type="match status" value="1"/>
</dbReference>